<dbReference type="GO" id="GO:0000162">
    <property type="term" value="P:L-tryptophan biosynthetic process"/>
    <property type="evidence" value="ECO:0007669"/>
    <property type="project" value="UniProtKB-UniRule"/>
</dbReference>
<dbReference type="Proteomes" id="UP000502136">
    <property type="component" value="Chromosome"/>
</dbReference>
<dbReference type="Gene3D" id="3.20.20.70">
    <property type="entry name" value="Aldolase class I"/>
    <property type="match status" value="1"/>
</dbReference>
<protein>
    <recommendedName>
        <fullName evidence="4 9">N-(5'-phosphoribosyl)anthranilate isomerase</fullName>
        <shortName evidence="9">PRAI</shortName>
        <ecNumber evidence="3 9">5.3.1.24</ecNumber>
    </recommendedName>
</protein>
<evidence type="ECO:0000259" key="11">
    <source>
        <dbReference type="Pfam" id="PF00697"/>
    </source>
</evidence>
<comment type="catalytic activity">
    <reaction evidence="1 9">
        <text>N-(5-phospho-beta-D-ribosyl)anthranilate = 1-(2-carboxyphenylamino)-1-deoxy-D-ribulose 5-phosphate</text>
        <dbReference type="Rhea" id="RHEA:21540"/>
        <dbReference type="ChEBI" id="CHEBI:18277"/>
        <dbReference type="ChEBI" id="CHEBI:58613"/>
        <dbReference type="EC" id="5.3.1.24"/>
    </reaction>
</comment>
<dbReference type="GO" id="GO:0004640">
    <property type="term" value="F:phosphoribosylanthranilate isomerase activity"/>
    <property type="evidence" value="ECO:0007669"/>
    <property type="project" value="UniProtKB-UniRule"/>
</dbReference>
<dbReference type="PANTHER" id="PTHR42894">
    <property type="entry name" value="N-(5'-PHOSPHORIBOSYL)ANTHRANILATE ISOMERASE"/>
    <property type="match status" value="1"/>
</dbReference>
<dbReference type="KEGG" id="palr:HGI30_10170"/>
<evidence type="ECO:0000256" key="3">
    <source>
        <dbReference type="ARBA" id="ARBA00012572"/>
    </source>
</evidence>
<dbReference type="AlphaFoldDB" id="A0A6H2GWV2"/>
<dbReference type="RefSeq" id="WP_168907456.1">
    <property type="nucleotide sequence ID" value="NZ_CP051428.1"/>
</dbReference>
<dbReference type="HAMAP" id="MF_00135">
    <property type="entry name" value="PRAI"/>
    <property type="match status" value="1"/>
</dbReference>
<dbReference type="Pfam" id="PF00697">
    <property type="entry name" value="PRAI"/>
    <property type="match status" value="1"/>
</dbReference>
<dbReference type="CDD" id="cd00405">
    <property type="entry name" value="PRAI"/>
    <property type="match status" value="1"/>
</dbReference>
<evidence type="ECO:0000256" key="8">
    <source>
        <dbReference type="ARBA" id="ARBA00023235"/>
    </source>
</evidence>
<feature type="domain" description="N-(5'phosphoribosyl) anthranilate isomerase (PRAI)" evidence="11">
    <location>
        <begin position="28"/>
        <end position="240"/>
    </location>
</feature>
<dbReference type="SUPFAM" id="SSF51366">
    <property type="entry name" value="Ribulose-phoshate binding barrel"/>
    <property type="match status" value="1"/>
</dbReference>
<dbReference type="EMBL" id="CP051428">
    <property type="protein sequence ID" value="QJC51877.1"/>
    <property type="molecule type" value="Genomic_DNA"/>
</dbReference>
<comment type="similarity">
    <text evidence="9">Belongs to the TrpF family.</text>
</comment>
<dbReference type="InterPro" id="IPR001240">
    <property type="entry name" value="PRAI_dom"/>
</dbReference>
<keyword evidence="6 9" id="KW-0822">Tryptophan biosynthesis</keyword>
<evidence type="ECO:0000256" key="9">
    <source>
        <dbReference type="HAMAP-Rule" id="MF_00135"/>
    </source>
</evidence>
<evidence type="ECO:0000256" key="1">
    <source>
        <dbReference type="ARBA" id="ARBA00001164"/>
    </source>
</evidence>
<dbReference type="InterPro" id="IPR011060">
    <property type="entry name" value="RibuloseP-bd_barrel"/>
</dbReference>
<comment type="pathway">
    <text evidence="2 9">Amino-acid biosynthesis; L-tryptophan biosynthesis; L-tryptophan from chorismate: step 3/5.</text>
</comment>
<dbReference type="EC" id="5.3.1.24" evidence="3 9"/>
<keyword evidence="7 9" id="KW-0057">Aromatic amino acid biosynthesis</keyword>
<evidence type="ECO:0000256" key="10">
    <source>
        <dbReference type="SAM" id="MobiDB-lite"/>
    </source>
</evidence>
<proteinExistence type="inferred from homology"/>
<evidence type="ECO:0000256" key="6">
    <source>
        <dbReference type="ARBA" id="ARBA00022822"/>
    </source>
</evidence>
<evidence type="ECO:0000256" key="5">
    <source>
        <dbReference type="ARBA" id="ARBA00022605"/>
    </source>
</evidence>
<gene>
    <name evidence="9" type="primary">trpF</name>
    <name evidence="12" type="ORF">HGI30_10170</name>
</gene>
<feature type="compositionally biased region" description="Basic and acidic residues" evidence="10">
    <location>
        <begin position="224"/>
        <end position="245"/>
    </location>
</feature>
<evidence type="ECO:0000313" key="12">
    <source>
        <dbReference type="EMBL" id="QJC51877.1"/>
    </source>
</evidence>
<dbReference type="InterPro" id="IPR044643">
    <property type="entry name" value="TrpF_fam"/>
</dbReference>
<keyword evidence="13" id="KW-1185">Reference proteome</keyword>
<name>A0A6H2GWV2_9BACL</name>
<evidence type="ECO:0000256" key="7">
    <source>
        <dbReference type="ARBA" id="ARBA00023141"/>
    </source>
</evidence>
<dbReference type="InterPro" id="IPR013785">
    <property type="entry name" value="Aldolase_TIM"/>
</dbReference>
<evidence type="ECO:0000256" key="4">
    <source>
        <dbReference type="ARBA" id="ARBA00022272"/>
    </source>
</evidence>
<accession>A0A6H2GWV2</accession>
<evidence type="ECO:0000313" key="13">
    <source>
        <dbReference type="Proteomes" id="UP000502136"/>
    </source>
</evidence>
<keyword evidence="5 9" id="KW-0028">Amino-acid biosynthesis</keyword>
<dbReference type="UniPathway" id="UPA00035">
    <property type="reaction ID" value="UER00042"/>
</dbReference>
<sequence>MSGHAQRGPGAGAGSQDRLTGTSAPLLKICGVRDEATARLLGQLPVDYAGFVFAPSRRQVAPAEAARLIAAMKAAAQEAGRPAPLAAGVFVDLPAAELAAAAAEGGLDLVQLHGSESPEDCRAAAVATGLPVWKALHAGRAADGPAAPDAEVARYAAAGVAGLLLDTAGGGTGRTFDWEMIPGYKAAAAAAGLPLLAAGGLHPDNVRELIDGYSPDGIDVSSGVEHDGQKSPERIRSFTERVKQR</sequence>
<reference evidence="12 13" key="1">
    <citation type="submission" date="2020-04" db="EMBL/GenBank/DDBJ databases">
        <title>Novel Paenibacillus strain UniB2 isolated from commercial digestive syrup.</title>
        <authorList>
            <person name="Thorat V."/>
            <person name="Kirdat K."/>
            <person name="Tiwarekar B."/>
            <person name="Yadav A."/>
        </authorList>
    </citation>
    <scope>NUCLEOTIDE SEQUENCE [LARGE SCALE GENOMIC DNA]</scope>
    <source>
        <strain evidence="12 13">UniB2</strain>
    </source>
</reference>
<keyword evidence="8 9" id="KW-0413">Isomerase</keyword>
<dbReference type="PANTHER" id="PTHR42894:SF1">
    <property type="entry name" value="N-(5'-PHOSPHORIBOSYL)ANTHRANILATE ISOMERASE"/>
    <property type="match status" value="1"/>
</dbReference>
<evidence type="ECO:0000256" key="2">
    <source>
        <dbReference type="ARBA" id="ARBA00004664"/>
    </source>
</evidence>
<organism evidence="12 13">
    <name type="scientific">Paenibacillus albicereus</name>
    <dbReference type="NCBI Taxonomy" id="2726185"/>
    <lineage>
        <taxon>Bacteria</taxon>
        <taxon>Bacillati</taxon>
        <taxon>Bacillota</taxon>
        <taxon>Bacilli</taxon>
        <taxon>Bacillales</taxon>
        <taxon>Paenibacillaceae</taxon>
        <taxon>Paenibacillus</taxon>
    </lineage>
</organism>
<feature type="region of interest" description="Disordered" evidence="10">
    <location>
        <begin position="217"/>
        <end position="245"/>
    </location>
</feature>